<feature type="compositionally biased region" description="Polar residues" evidence="1">
    <location>
        <begin position="133"/>
        <end position="143"/>
    </location>
</feature>
<keyword evidence="3" id="KW-1185">Reference proteome</keyword>
<proteinExistence type="predicted"/>
<sequence length="320" mass="34191">MTYNIYNATVLPSPVCAIAVRNCLECQQAQFKGAEGSTRSYTVMPSTAVGTAKSASAQSPIDAVTGGMSTVRDLDRLLQDMDINRLRAVVFRDIDGKQAQFLALAVVYFISVLMVSKYRDILEPHNDRKRPLRSQSSRSTDSGAVSAGAEVENSFSLRRYDSGIGEDHTSAAASEADLSSSGVTHGPDAISEALSTLSSEVRGAPSGDSKSKNVKDILRSLVSAPSEDIMVDPSLLPPSFLGPVSDLDRRSSLQFRSFDSSLQASDCGNSMASPAIACLYLRNALSGLRALLISGGLDWLLSAELTQWEERTAGELENVV</sequence>
<protein>
    <submittedName>
        <fullName evidence="2">Uncharacterized protein</fullName>
    </submittedName>
</protein>
<comment type="caution">
    <text evidence="2">The sequence shown here is derived from an EMBL/GenBank/DDBJ whole genome shotgun (WGS) entry which is preliminary data.</text>
</comment>
<gene>
    <name evidence="2" type="ORF">ILYODFUR_017258</name>
</gene>
<reference evidence="2 3" key="1">
    <citation type="submission" date="2021-06" db="EMBL/GenBank/DDBJ databases">
        <authorList>
            <person name="Palmer J.M."/>
        </authorList>
    </citation>
    <scope>NUCLEOTIDE SEQUENCE [LARGE SCALE GENOMIC DNA]</scope>
    <source>
        <strain evidence="3">if_2019</strain>
        <tissue evidence="2">Muscle</tissue>
    </source>
</reference>
<evidence type="ECO:0000256" key="1">
    <source>
        <dbReference type="SAM" id="MobiDB-lite"/>
    </source>
</evidence>
<evidence type="ECO:0000313" key="2">
    <source>
        <dbReference type="EMBL" id="MEQ2255758.1"/>
    </source>
</evidence>
<evidence type="ECO:0000313" key="3">
    <source>
        <dbReference type="Proteomes" id="UP001482620"/>
    </source>
</evidence>
<dbReference type="Proteomes" id="UP001482620">
    <property type="component" value="Unassembled WGS sequence"/>
</dbReference>
<feature type="region of interest" description="Disordered" evidence="1">
    <location>
        <begin position="127"/>
        <end position="149"/>
    </location>
</feature>
<accession>A0ABV0VG96</accession>
<name>A0ABV0VG96_9TELE</name>
<organism evidence="2 3">
    <name type="scientific">Ilyodon furcidens</name>
    <name type="common">goldbreast splitfin</name>
    <dbReference type="NCBI Taxonomy" id="33524"/>
    <lineage>
        <taxon>Eukaryota</taxon>
        <taxon>Metazoa</taxon>
        <taxon>Chordata</taxon>
        <taxon>Craniata</taxon>
        <taxon>Vertebrata</taxon>
        <taxon>Euteleostomi</taxon>
        <taxon>Actinopterygii</taxon>
        <taxon>Neopterygii</taxon>
        <taxon>Teleostei</taxon>
        <taxon>Neoteleostei</taxon>
        <taxon>Acanthomorphata</taxon>
        <taxon>Ovalentaria</taxon>
        <taxon>Atherinomorphae</taxon>
        <taxon>Cyprinodontiformes</taxon>
        <taxon>Goodeidae</taxon>
        <taxon>Ilyodon</taxon>
    </lineage>
</organism>
<dbReference type="EMBL" id="JAHRIQ010105882">
    <property type="protein sequence ID" value="MEQ2255758.1"/>
    <property type="molecule type" value="Genomic_DNA"/>
</dbReference>